<dbReference type="EMBL" id="FR839629">
    <property type="protein sequence ID" value="CCA38850.1"/>
    <property type="molecule type" value="Genomic_DNA"/>
</dbReference>
<keyword evidence="4" id="KW-1185">Reference proteome</keyword>
<reference evidence="3 4" key="1">
    <citation type="journal article" date="2011" name="J. Biotechnol.">
        <title>High-quality genome sequence of Pichia pastoris CBS7435.</title>
        <authorList>
            <person name="Kuberl A."/>
            <person name="Schneider J."/>
            <person name="Thallinger G.G."/>
            <person name="Anderl I."/>
            <person name="Wibberg D."/>
            <person name="Hajek T."/>
            <person name="Jaenicke S."/>
            <person name="Brinkrolf K."/>
            <person name="Goesmann A."/>
            <person name="Szczepanowski R."/>
            <person name="Puhler A."/>
            <person name="Schwab H."/>
            <person name="Glieder A."/>
            <person name="Pichler H."/>
        </authorList>
    </citation>
    <scope>NUCLEOTIDE SEQUENCE [LARGE SCALE GENOMIC DNA]</scope>
    <source>
        <strain evidence="4">ATCC 76273 / CBS 7435 / CECT 11047 / NRRL Y-11430 / Wegner 21-1</strain>
    </source>
</reference>
<evidence type="ECO:0000256" key="1">
    <source>
        <dbReference type="SAM" id="MobiDB-lite"/>
    </source>
</evidence>
<dbReference type="InterPro" id="IPR049192">
    <property type="entry name" value="DUF4246_C"/>
</dbReference>
<dbReference type="HOGENOM" id="CLU_012066_1_1_1"/>
<dbReference type="Proteomes" id="UP000006853">
    <property type="component" value="Chromosome 2"/>
</dbReference>
<accession>F2QTX2</accession>
<dbReference type="PANTHER" id="PTHR33119">
    <property type="entry name" value="IFI3P"/>
    <property type="match status" value="1"/>
</dbReference>
<evidence type="ECO:0000313" key="3">
    <source>
        <dbReference type="EMBL" id="CCA38850.1"/>
    </source>
</evidence>
<reference evidence="3 4" key="3">
    <citation type="journal article" date="2016" name="FEMS Yeast Res.">
        <title>Curation of the genome annotation of Pichia pastoris (Komagataella phaffii) CBS7435 from gene level to protein function.</title>
        <authorList>
            <person name="Valli M."/>
            <person name="Tatto N.E."/>
            <person name="Peymann A."/>
            <person name="Gruber C."/>
            <person name="Landes N."/>
            <person name="Ekker H."/>
            <person name="Thallinger G.G."/>
            <person name="Mattanovich D."/>
            <person name="Gasser B."/>
            <person name="Graf A.B."/>
        </authorList>
    </citation>
    <scope>GENOME REANNOTATION</scope>
    <source>
        <strain evidence="3 4">ATCC 76273 / CBS 7435 / CECT 11047 / NRRL Y-11430 / Wegner 21-1</strain>
    </source>
</reference>
<organism evidence="3 4">
    <name type="scientific">Komagataella phaffii (strain ATCC 76273 / CBS 7435 / CECT 11047 / NRRL Y-11430 / Wegner 21-1)</name>
    <name type="common">Yeast</name>
    <name type="synonym">Pichia pastoris</name>
    <dbReference type="NCBI Taxonomy" id="981350"/>
    <lineage>
        <taxon>Eukaryota</taxon>
        <taxon>Fungi</taxon>
        <taxon>Dikarya</taxon>
        <taxon>Ascomycota</taxon>
        <taxon>Saccharomycotina</taxon>
        <taxon>Pichiomycetes</taxon>
        <taxon>Pichiales</taxon>
        <taxon>Pichiaceae</taxon>
        <taxon>Komagataella</taxon>
    </lineage>
</organism>
<feature type="domain" description="DUF4246" evidence="2">
    <location>
        <begin position="89"/>
        <end position="119"/>
    </location>
</feature>
<dbReference type="InterPro" id="IPR025340">
    <property type="entry name" value="DUF4246"/>
</dbReference>
<dbReference type="PANTHER" id="PTHR33119:SF1">
    <property type="entry name" value="FE2OG DIOXYGENASE DOMAIN-CONTAINING PROTEIN"/>
    <property type="match status" value="1"/>
</dbReference>
<sequence length="257" mass="29554">MPYGYDWPDELYGYWCNSGYESEPDTDEIARAEEFYDEREDYIDKSLFPLEFEPPACVTEKKVDLADFGSLNLLKKTFLSRWFVARWSKINEDIIATVFYYHDSENIGDSKISFRNAAVSPNVTVVDGDRVMARRTLIFPNVYQHRVEPFELADKTKPGHRKILCFLLVDPNNQQTVATDKVPAQQQNLSGDKITSSVDRTSYIIPTENLDLTDSAFQYTISSDEAKKVREKLMKGRTPEEEDERGGSTAYTSFFIP</sequence>
<gene>
    <name evidence="3" type="ordered locus">PP7435_Chr2-1174</name>
</gene>
<protein>
    <recommendedName>
        <fullName evidence="2">DUF4246 domain-containing protein</fullName>
    </recommendedName>
</protein>
<feature type="domain" description="DUF4246" evidence="2">
    <location>
        <begin position="134"/>
        <end position="190"/>
    </location>
</feature>
<dbReference type="Pfam" id="PF14033">
    <property type="entry name" value="DUF4246"/>
    <property type="match status" value="2"/>
</dbReference>
<name>F2QTX2_KOMPC</name>
<feature type="region of interest" description="Disordered" evidence="1">
    <location>
        <begin position="233"/>
        <end position="257"/>
    </location>
</feature>
<evidence type="ECO:0000259" key="2">
    <source>
        <dbReference type="Pfam" id="PF14033"/>
    </source>
</evidence>
<reference key="2">
    <citation type="submission" date="2011-04" db="EMBL/GenBank/DDBJ databases">
        <title>High-quality genome sequence of Pichia pastoris CBS 7435.</title>
        <authorList>
            <person name="Kueberl A."/>
            <person name="Schneider J."/>
            <person name="Thallinger G.G."/>
            <person name="Anderl I."/>
            <person name="Wibberg D."/>
            <person name="Hajek T."/>
            <person name="Jaenicke S."/>
            <person name="Brinkrolf K."/>
            <person name="Goesmann A."/>
            <person name="Szczepanowski R."/>
            <person name="Puehler A."/>
            <person name="Schwab H."/>
            <person name="Glieder A."/>
            <person name="Pichler H."/>
        </authorList>
    </citation>
    <scope>NUCLEOTIDE SEQUENCE</scope>
    <source>
        <strain>CBS 7435</strain>
    </source>
</reference>
<evidence type="ECO:0000313" key="4">
    <source>
        <dbReference type="Proteomes" id="UP000006853"/>
    </source>
</evidence>
<proteinExistence type="predicted"/>
<dbReference type="AlphaFoldDB" id="F2QTX2"/>